<evidence type="ECO:0000256" key="1">
    <source>
        <dbReference type="ARBA" id="ARBA00004651"/>
    </source>
</evidence>
<evidence type="ECO:0000313" key="13">
    <source>
        <dbReference type="Proteomes" id="UP000290649"/>
    </source>
</evidence>
<dbReference type="GO" id="GO:0016887">
    <property type="term" value="F:ATP hydrolysis activity"/>
    <property type="evidence" value="ECO:0007669"/>
    <property type="project" value="InterPro"/>
</dbReference>
<accession>A0A4V1LFT8</accession>
<dbReference type="PROSITE" id="PS50929">
    <property type="entry name" value="ABC_TM1F"/>
    <property type="match status" value="1"/>
</dbReference>
<sequence length="599" mass="67944">MGKGPVFREHFFQYKWNYLLGAILLSISLLFQLLIPLLLEKFADGIQEGSIEVSFLWELALWFTVVGIGIFIFRSIGRIYIFRMSRMLERDLRKELFQHWEKLPAEYYQKQKIGNLMAHAVNDVNILRQIGMQGVFQMVEAVVLITIAVIMMAATIHFSLTLLVLLPLPGLTYIAYRFRAKIQWQSRKVQEAIGTLTSRVQEFCSGIQIIKTYVQEQEQLNKFTQENDQNVEVNKQLIRSNSLFTSLSQGIVGLSYLVSIVYGSILVMQGSISLGEFVAFNTYLSLLIAPIENIGKVINLLQQGKAADKRIREVLSTEPEIRDEEGVLPIADVKGNLQIRNLSFQYQSSTSFSLKKINLTIPKGTSLAIIGKVGSGKSTLVNLLLRLYNPPKNTIFIDGHDIHSLRLKQLRTSISYVPQDNFLFSSTIKENIAFDPKPYEDILVVQAAKHASVYEDIQEFPSGFETVMGERGLSLSGGQRQRVSIARALIKPSPIVIIDDSLSAVDSKTESFILQTLQNEMKGRTSIIISHRISTIKDADQIIVLDKGEIVERGTHQSLLDHGGIYESMYMQQMTELKMARKMNQPSNERTILMRRRRD</sequence>
<feature type="transmembrane region" description="Helical" evidence="9">
    <location>
        <begin position="18"/>
        <end position="39"/>
    </location>
</feature>
<evidence type="ECO:0000256" key="3">
    <source>
        <dbReference type="ARBA" id="ARBA00022475"/>
    </source>
</evidence>
<keyword evidence="13" id="KW-1185">Reference proteome</keyword>
<dbReference type="Proteomes" id="UP000290649">
    <property type="component" value="Unassembled WGS sequence"/>
</dbReference>
<dbReference type="Gene3D" id="1.20.1560.10">
    <property type="entry name" value="ABC transporter type 1, transmembrane domain"/>
    <property type="match status" value="1"/>
</dbReference>
<dbReference type="RefSeq" id="WP_129080416.1">
    <property type="nucleotide sequence ID" value="NZ_QOUX01000047.1"/>
</dbReference>
<feature type="transmembrane region" description="Helical" evidence="9">
    <location>
        <begin position="135"/>
        <end position="154"/>
    </location>
</feature>
<evidence type="ECO:0000256" key="9">
    <source>
        <dbReference type="SAM" id="Phobius"/>
    </source>
</evidence>
<dbReference type="InterPro" id="IPR011527">
    <property type="entry name" value="ABC1_TM_dom"/>
</dbReference>
<keyword evidence="3" id="KW-1003">Cell membrane</keyword>
<dbReference type="SUPFAM" id="SSF52540">
    <property type="entry name" value="P-loop containing nucleoside triphosphate hydrolases"/>
    <property type="match status" value="1"/>
</dbReference>
<feature type="transmembrane region" description="Helical" evidence="9">
    <location>
        <begin position="59"/>
        <end position="81"/>
    </location>
</feature>
<evidence type="ECO:0000259" key="10">
    <source>
        <dbReference type="PROSITE" id="PS50893"/>
    </source>
</evidence>
<evidence type="ECO:0000259" key="11">
    <source>
        <dbReference type="PROSITE" id="PS50929"/>
    </source>
</evidence>
<keyword evidence="5" id="KW-0547">Nucleotide-binding</keyword>
<reference evidence="12 13" key="1">
    <citation type="journal article" date="2019" name="Int. J. Syst. Evol. Microbiol.">
        <title>Anaerobacillus alkaliphilus sp. nov., a novel alkaliphilic and moderately halophilic bacterium.</title>
        <authorList>
            <person name="Borsodi A.K."/>
            <person name="Aszalos J.M."/>
            <person name="Bihari P."/>
            <person name="Nagy I."/>
            <person name="Schumann P."/>
            <person name="Sproer C."/>
            <person name="Kovacs A.L."/>
            <person name="Boka K."/>
            <person name="Dobosy P."/>
            <person name="Ovari M."/>
            <person name="Szili-Kovacs T."/>
            <person name="Toth E."/>
        </authorList>
    </citation>
    <scope>NUCLEOTIDE SEQUENCE [LARGE SCALE GENOMIC DNA]</scope>
    <source>
        <strain evidence="12 13">B16-10</strain>
    </source>
</reference>
<feature type="domain" description="ABC transmembrane type-1" evidence="11">
    <location>
        <begin position="19"/>
        <end position="303"/>
    </location>
</feature>
<evidence type="ECO:0000256" key="8">
    <source>
        <dbReference type="ARBA" id="ARBA00023136"/>
    </source>
</evidence>
<dbReference type="InterPro" id="IPR003439">
    <property type="entry name" value="ABC_transporter-like_ATP-bd"/>
</dbReference>
<dbReference type="SUPFAM" id="SSF90123">
    <property type="entry name" value="ABC transporter transmembrane region"/>
    <property type="match status" value="1"/>
</dbReference>
<evidence type="ECO:0000256" key="5">
    <source>
        <dbReference type="ARBA" id="ARBA00022741"/>
    </source>
</evidence>
<dbReference type="InterPro" id="IPR017871">
    <property type="entry name" value="ABC_transporter-like_CS"/>
</dbReference>
<dbReference type="PANTHER" id="PTHR43394:SF1">
    <property type="entry name" value="ATP-BINDING CASSETTE SUB-FAMILY B MEMBER 10, MITOCHONDRIAL"/>
    <property type="match status" value="1"/>
</dbReference>
<comment type="subcellular location">
    <subcellularLocation>
        <location evidence="1">Cell membrane</location>
        <topology evidence="1">Multi-pass membrane protein</topology>
    </subcellularLocation>
</comment>
<dbReference type="PANTHER" id="PTHR43394">
    <property type="entry name" value="ATP-DEPENDENT PERMEASE MDL1, MITOCHONDRIAL"/>
    <property type="match status" value="1"/>
</dbReference>
<dbReference type="AlphaFoldDB" id="A0A4V1LFT8"/>
<dbReference type="FunFam" id="3.40.50.300:FF:000221">
    <property type="entry name" value="Multidrug ABC transporter ATP-binding protein"/>
    <property type="match status" value="1"/>
</dbReference>
<gene>
    <name evidence="12" type="ORF">DS745_22260</name>
</gene>
<dbReference type="InterPro" id="IPR003593">
    <property type="entry name" value="AAA+_ATPase"/>
</dbReference>
<proteinExistence type="predicted"/>
<keyword evidence="4 9" id="KW-0812">Transmembrane</keyword>
<dbReference type="Pfam" id="PF00664">
    <property type="entry name" value="ABC_membrane"/>
    <property type="match status" value="1"/>
</dbReference>
<feature type="domain" description="ABC transporter" evidence="10">
    <location>
        <begin position="337"/>
        <end position="572"/>
    </location>
</feature>
<name>A0A4V1LFT8_9BACI</name>
<dbReference type="InterPro" id="IPR036640">
    <property type="entry name" value="ABC1_TM_sf"/>
</dbReference>
<evidence type="ECO:0000256" key="7">
    <source>
        <dbReference type="ARBA" id="ARBA00022989"/>
    </source>
</evidence>
<evidence type="ECO:0000256" key="6">
    <source>
        <dbReference type="ARBA" id="ARBA00022840"/>
    </source>
</evidence>
<organism evidence="12 13">
    <name type="scientific">Anaerobacillus alkaliphilus</name>
    <dbReference type="NCBI Taxonomy" id="1548597"/>
    <lineage>
        <taxon>Bacteria</taxon>
        <taxon>Bacillati</taxon>
        <taxon>Bacillota</taxon>
        <taxon>Bacilli</taxon>
        <taxon>Bacillales</taxon>
        <taxon>Bacillaceae</taxon>
        <taxon>Anaerobacillus</taxon>
    </lineage>
</organism>
<dbReference type="GO" id="GO:0015421">
    <property type="term" value="F:ABC-type oligopeptide transporter activity"/>
    <property type="evidence" value="ECO:0007669"/>
    <property type="project" value="TreeGrafter"/>
</dbReference>
<evidence type="ECO:0000256" key="4">
    <source>
        <dbReference type="ARBA" id="ARBA00022692"/>
    </source>
</evidence>
<dbReference type="SMART" id="SM00382">
    <property type="entry name" value="AAA"/>
    <property type="match status" value="1"/>
</dbReference>
<dbReference type="OrthoDB" id="9770415at2"/>
<feature type="transmembrane region" description="Helical" evidence="9">
    <location>
        <begin position="160"/>
        <end position="178"/>
    </location>
</feature>
<dbReference type="InterPro" id="IPR039421">
    <property type="entry name" value="Type_1_exporter"/>
</dbReference>
<dbReference type="PROSITE" id="PS50893">
    <property type="entry name" value="ABC_TRANSPORTER_2"/>
    <property type="match status" value="1"/>
</dbReference>
<keyword evidence="6 12" id="KW-0067">ATP-binding</keyword>
<dbReference type="PROSITE" id="PS00211">
    <property type="entry name" value="ABC_TRANSPORTER_1"/>
    <property type="match status" value="1"/>
</dbReference>
<comment type="caution">
    <text evidence="12">The sequence shown here is derived from an EMBL/GenBank/DDBJ whole genome shotgun (WGS) entry which is preliminary data.</text>
</comment>
<keyword evidence="7 9" id="KW-1133">Transmembrane helix</keyword>
<dbReference type="GO" id="GO:0005886">
    <property type="term" value="C:plasma membrane"/>
    <property type="evidence" value="ECO:0007669"/>
    <property type="project" value="UniProtKB-SubCell"/>
</dbReference>
<dbReference type="InterPro" id="IPR027417">
    <property type="entry name" value="P-loop_NTPase"/>
</dbReference>
<keyword evidence="8 9" id="KW-0472">Membrane</keyword>
<evidence type="ECO:0000313" key="12">
    <source>
        <dbReference type="EMBL" id="RXI96439.1"/>
    </source>
</evidence>
<protein>
    <submittedName>
        <fullName evidence="12">ABC transporter ATP-binding protein</fullName>
    </submittedName>
</protein>
<keyword evidence="2" id="KW-0813">Transport</keyword>
<evidence type="ECO:0000256" key="2">
    <source>
        <dbReference type="ARBA" id="ARBA00022448"/>
    </source>
</evidence>
<dbReference type="Gene3D" id="3.40.50.300">
    <property type="entry name" value="P-loop containing nucleotide triphosphate hydrolases"/>
    <property type="match status" value="1"/>
</dbReference>
<dbReference type="EMBL" id="QOUX01000047">
    <property type="protein sequence ID" value="RXI96439.1"/>
    <property type="molecule type" value="Genomic_DNA"/>
</dbReference>
<dbReference type="GO" id="GO:0005524">
    <property type="term" value="F:ATP binding"/>
    <property type="evidence" value="ECO:0007669"/>
    <property type="project" value="UniProtKB-KW"/>
</dbReference>
<dbReference type="CDD" id="cd18541">
    <property type="entry name" value="ABC_6TM_TmrB_like"/>
    <property type="match status" value="1"/>
</dbReference>
<feature type="transmembrane region" description="Helical" evidence="9">
    <location>
        <begin position="243"/>
        <end position="265"/>
    </location>
</feature>
<dbReference type="Pfam" id="PF00005">
    <property type="entry name" value="ABC_tran"/>
    <property type="match status" value="1"/>
</dbReference>